<dbReference type="EMBL" id="CP095073">
    <property type="protein sequence ID" value="UOQ42867.1"/>
    <property type="molecule type" value="Genomic_DNA"/>
</dbReference>
<dbReference type="PROSITE" id="PS51464">
    <property type="entry name" value="SIS"/>
    <property type="match status" value="1"/>
</dbReference>
<dbReference type="SUPFAM" id="SSF53697">
    <property type="entry name" value="SIS domain"/>
    <property type="match status" value="1"/>
</dbReference>
<dbReference type="InterPro" id="IPR009057">
    <property type="entry name" value="Homeodomain-like_sf"/>
</dbReference>
<keyword evidence="1" id="KW-0805">Transcription regulation</keyword>
<evidence type="ECO:0000256" key="2">
    <source>
        <dbReference type="ARBA" id="ARBA00023125"/>
    </source>
</evidence>
<dbReference type="Proteomes" id="UP000831787">
    <property type="component" value="Chromosome"/>
</dbReference>
<feature type="domain" description="SIS" evidence="5">
    <location>
        <begin position="124"/>
        <end position="260"/>
    </location>
</feature>
<dbReference type="PANTHER" id="PTHR30514">
    <property type="entry name" value="GLUCOKINASE"/>
    <property type="match status" value="1"/>
</dbReference>
<dbReference type="Pfam" id="PF01418">
    <property type="entry name" value="HTH_6"/>
    <property type="match status" value="1"/>
</dbReference>
<dbReference type="InterPro" id="IPR000281">
    <property type="entry name" value="HTH_RpiR"/>
</dbReference>
<evidence type="ECO:0000259" key="4">
    <source>
        <dbReference type="PROSITE" id="PS51071"/>
    </source>
</evidence>
<dbReference type="Gene3D" id="3.40.50.10490">
    <property type="entry name" value="Glucose-6-phosphate isomerase like protein, domain 1"/>
    <property type="match status" value="1"/>
</dbReference>
<keyword evidence="3" id="KW-0804">Transcription</keyword>
<organism evidence="6 7">
    <name type="scientific">Halobacillus salinarum</name>
    <dbReference type="NCBI Taxonomy" id="2932257"/>
    <lineage>
        <taxon>Bacteria</taxon>
        <taxon>Bacillati</taxon>
        <taxon>Bacillota</taxon>
        <taxon>Bacilli</taxon>
        <taxon>Bacillales</taxon>
        <taxon>Bacillaceae</taxon>
        <taxon>Halobacillus</taxon>
    </lineage>
</organism>
<dbReference type="RefSeq" id="WP_244708227.1">
    <property type="nucleotide sequence ID" value="NZ_CP095073.1"/>
</dbReference>
<evidence type="ECO:0000313" key="6">
    <source>
        <dbReference type="EMBL" id="UOQ42867.1"/>
    </source>
</evidence>
<dbReference type="SUPFAM" id="SSF46689">
    <property type="entry name" value="Homeodomain-like"/>
    <property type="match status" value="1"/>
</dbReference>
<name>A0ABY4EFP1_9BACI</name>
<dbReference type="InterPro" id="IPR001347">
    <property type="entry name" value="SIS_dom"/>
</dbReference>
<dbReference type="InterPro" id="IPR036388">
    <property type="entry name" value="WH-like_DNA-bd_sf"/>
</dbReference>
<gene>
    <name evidence="6" type="ORF">MUN89_12940</name>
</gene>
<proteinExistence type="predicted"/>
<protein>
    <submittedName>
        <fullName evidence="6">MurR/RpiR family transcriptional regulator</fullName>
    </submittedName>
</protein>
<accession>A0ABY4EFP1</accession>
<dbReference type="Pfam" id="PF01380">
    <property type="entry name" value="SIS"/>
    <property type="match status" value="1"/>
</dbReference>
<keyword evidence="2" id="KW-0238">DNA-binding</keyword>
<evidence type="ECO:0000313" key="7">
    <source>
        <dbReference type="Proteomes" id="UP000831787"/>
    </source>
</evidence>
<dbReference type="InterPro" id="IPR046348">
    <property type="entry name" value="SIS_dom_sf"/>
</dbReference>
<dbReference type="InterPro" id="IPR047640">
    <property type="entry name" value="RpiR-like"/>
</dbReference>
<evidence type="ECO:0000256" key="1">
    <source>
        <dbReference type="ARBA" id="ARBA00023015"/>
    </source>
</evidence>
<dbReference type="PANTHER" id="PTHR30514:SF18">
    <property type="entry name" value="RPIR-FAMILY TRANSCRIPTIONAL REGULATOR"/>
    <property type="match status" value="1"/>
</dbReference>
<dbReference type="Gene3D" id="1.10.10.10">
    <property type="entry name" value="Winged helix-like DNA-binding domain superfamily/Winged helix DNA-binding domain"/>
    <property type="match status" value="1"/>
</dbReference>
<dbReference type="CDD" id="cd05013">
    <property type="entry name" value="SIS_RpiR"/>
    <property type="match status" value="1"/>
</dbReference>
<keyword evidence="7" id="KW-1185">Reference proteome</keyword>
<evidence type="ECO:0000256" key="3">
    <source>
        <dbReference type="ARBA" id="ARBA00023163"/>
    </source>
</evidence>
<reference evidence="6 7" key="1">
    <citation type="submission" date="2022-04" db="EMBL/GenBank/DDBJ databases">
        <title>Halobacillus sp. isolated from saltern.</title>
        <authorList>
            <person name="Won M."/>
            <person name="Lee C.-M."/>
            <person name="Woen H.-Y."/>
            <person name="Kwon S.-W."/>
        </authorList>
    </citation>
    <scope>NUCLEOTIDE SEQUENCE [LARGE SCALE GENOMIC DNA]</scope>
    <source>
        <strain evidence="6 7">SSBR10-3</strain>
    </source>
</reference>
<feature type="domain" description="HTH rpiR-type" evidence="4">
    <location>
        <begin position="2"/>
        <end position="78"/>
    </location>
</feature>
<evidence type="ECO:0000259" key="5">
    <source>
        <dbReference type="PROSITE" id="PS51464"/>
    </source>
</evidence>
<dbReference type="InterPro" id="IPR035472">
    <property type="entry name" value="RpiR-like_SIS"/>
</dbReference>
<sequence>MADIYKQIASNMEDMSNAQIKIAEYLINHSSSAPFLTAGKLAKMSEVSAATVVRFAAFLGFSGYAELQEELQNSVQQQLTTFQRLKLSQNVYSKETGVYEIFQDDLANLQRTMENLDAQVFQQAVDTILRADRIFILANRSAASLGMFLNYYLGMMFEHVVQLQSLENASEKLADLSESDAVIGLSFSRYTKSTVEMFAYANSHHASTIAITDQLRSPLTPHADISLLAASQMPSFIDSFTAPLSLINALLTVIGKEMQTDIQHRLQGLEDIWNHFNVFHHS</sequence>
<dbReference type="PROSITE" id="PS51071">
    <property type="entry name" value="HTH_RPIR"/>
    <property type="match status" value="1"/>
</dbReference>